<feature type="non-terminal residue" evidence="1">
    <location>
        <position position="61"/>
    </location>
</feature>
<protein>
    <submittedName>
        <fullName evidence="1">Uncharacterized protein</fullName>
    </submittedName>
</protein>
<organism evidence="1 2">
    <name type="scientific">Candidatus Sysuiplasma superficiale</name>
    <dbReference type="NCBI Taxonomy" id="2823368"/>
    <lineage>
        <taxon>Archaea</taxon>
        <taxon>Methanobacteriati</taxon>
        <taxon>Thermoplasmatota</taxon>
        <taxon>Thermoplasmata</taxon>
        <taxon>Candidatus Sysuiplasmatales</taxon>
        <taxon>Candidatus Sysuiplasmataceae</taxon>
        <taxon>Candidatus Sysuiplasma</taxon>
    </lineage>
</organism>
<proteinExistence type="predicted"/>
<evidence type="ECO:0000313" key="2">
    <source>
        <dbReference type="Proteomes" id="UP000750197"/>
    </source>
</evidence>
<dbReference type="AlphaFoldDB" id="A0A8J7YNJ2"/>
<comment type="caution">
    <text evidence="1">The sequence shown here is derived from an EMBL/GenBank/DDBJ whole genome shotgun (WGS) entry which is preliminary data.</text>
</comment>
<gene>
    <name evidence="1" type="ORF">KIY12_04785</name>
</gene>
<evidence type="ECO:0000313" key="1">
    <source>
        <dbReference type="EMBL" id="MBX8644023.1"/>
    </source>
</evidence>
<dbReference type="Proteomes" id="UP000750197">
    <property type="component" value="Unassembled WGS sequence"/>
</dbReference>
<dbReference type="EMBL" id="JAHEAC010000034">
    <property type="protein sequence ID" value="MBX8644023.1"/>
    <property type="molecule type" value="Genomic_DNA"/>
</dbReference>
<sequence length="61" mass="7053">MLFSRYPIEINITLKTNSRNTSAASRYRSRILLLHCGRVRLFVTIFTPPLLSDACFPHICQ</sequence>
<reference evidence="1" key="1">
    <citation type="submission" date="2021-05" db="EMBL/GenBank/DDBJ databases">
        <title>Genomic insights into ecological role and evolution of a novel Thermoplasmata order Candidatus Sysuiplasmatales.</title>
        <authorList>
            <person name="Yuan Y."/>
        </authorList>
    </citation>
    <scope>NUCLEOTIDE SEQUENCE</scope>
    <source>
        <strain evidence="1">TUT19-bin139</strain>
    </source>
</reference>
<accession>A0A8J7YNJ2</accession>
<name>A0A8J7YNJ2_9ARCH</name>